<dbReference type="GO" id="GO:0000278">
    <property type="term" value="P:mitotic cell cycle"/>
    <property type="evidence" value="ECO:0007669"/>
    <property type="project" value="TreeGrafter"/>
</dbReference>
<reference evidence="9 10" key="1">
    <citation type="journal article" date="2020" name="Microbiol. Resour. Announc.">
        <title>Draft Genome Sequence of a Cladosporium Species Isolated from the Mesophotic Ascidian Didemnum maculosum.</title>
        <authorList>
            <person name="Gioti A."/>
            <person name="Siaperas R."/>
            <person name="Nikolaivits E."/>
            <person name="Le Goff G."/>
            <person name="Ouazzani J."/>
            <person name="Kotoulas G."/>
            <person name="Topakas E."/>
        </authorList>
    </citation>
    <scope>NUCLEOTIDE SEQUENCE [LARGE SCALE GENOMIC DNA]</scope>
    <source>
        <strain evidence="9 10">TM138-S3</strain>
    </source>
</reference>
<dbReference type="GO" id="GO:0000930">
    <property type="term" value="C:gamma-tubulin complex"/>
    <property type="evidence" value="ECO:0007669"/>
    <property type="project" value="UniProtKB-ARBA"/>
</dbReference>
<dbReference type="GO" id="GO:0051225">
    <property type="term" value="P:spindle assembly"/>
    <property type="evidence" value="ECO:0007669"/>
    <property type="project" value="TreeGrafter"/>
</dbReference>
<dbReference type="InterPro" id="IPR042241">
    <property type="entry name" value="GCP_C_sf"/>
</dbReference>
<comment type="similarity">
    <text evidence="1 5">Belongs to the TUBGCP family.</text>
</comment>
<keyword evidence="10" id="KW-1185">Reference proteome</keyword>
<feature type="compositionally biased region" description="Basic and acidic residues" evidence="6">
    <location>
        <begin position="866"/>
        <end position="886"/>
    </location>
</feature>
<dbReference type="PANTHER" id="PTHR19302">
    <property type="entry name" value="GAMMA TUBULIN COMPLEX PROTEIN"/>
    <property type="match status" value="1"/>
</dbReference>
<dbReference type="GeneID" id="96007062"/>
<keyword evidence="2 5" id="KW-0963">Cytoplasm</keyword>
<dbReference type="GO" id="GO:0007020">
    <property type="term" value="P:microtubule nucleation"/>
    <property type="evidence" value="ECO:0007669"/>
    <property type="project" value="InterPro"/>
</dbReference>
<evidence type="ECO:0000256" key="3">
    <source>
        <dbReference type="ARBA" id="ARBA00022701"/>
    </source>
</evidence>
<evidence type="ECO:0000256" key="6">
    <source>
        <dbReference type="SAM" id="MobiDB-lite"/>
    </source>
</evidence>
<dbReference type="Proteomes" id="UP000803884">
    <property type="component" value="Unassembled WGS sequence"/>
</dbReference>
<dbReference type="GO" id="GO:0005816">
    <property type="term" value="C:spindle pole body"/>
    <property type="evidence" value="ECO:0007669"/>
    <property type="project" value="UniProtKB-ARBA"/>
</dbReference>
<dbReference type="PANTHER" id="PTHR19302:SF70">
    <property type="entry name" value="GAMMA-TUBULIN COMPLEX COMPONENT 6"/>
    <property type="match status" value="1"/>
</dbReference>
<evidence type="ECO:0000259" key="7">
    <source>
        <dbReference type="Pfam" id="PF04130"/>
    </source>
</evidence>
<sequence length="886" mass="97801">MEESSAFRSEELWRPSIFTLNADRDGSIFDSLQLDASPALLPKPTDGNLFDGISDDLGLPPLEDLSPDASDELPAAEVLDAKPNVNQRPTEQLDDHDVWTLDESTASPPSEPQFLTWEAFERKADQPAHPFYLTEAGDGAFDAVFQQREQSEGVVPHDAVLRACFSLVLGRSSIFFRWDAAKGSFCPVLDKVAISGFSLFATRTLTDTFAETGLAFRELGAFVSNSNARDCTAMVALKRCFSVVLDRSERQICEQIPHTRSLLQLQEAIERPSRIMSHLRAIIKVLRRLRNDEDLISALSDKVTRLAESDSIASNVMQQLLAHISMPWLQRLAEDTGLAPRLCTIQDPAAIQDAADAEPGNHFIAPEDISRISNVKRSINLLREHVSEHPLANTDRNIHERSAQLSTQVVDVESVVQRAAEYKVQMESAILKQRRELGATPHDMPSANSNLSIEHDDIFSTSALGDLASMVEQDMSTNMPESEDIYGSLQNSLTSVFDDQWENQTEVLSSNIDLLAPLRPFIEVQASLVNDAVADYLFSTFKLRDHLDLHRSYHLFGNGDFVTRLTTALFSDEVQSAERKRGNIPTSETMGLRLGSREVQRWPPASSELRLTLLNVLSESFAPGSSNDADLHLPGGLSFAIRELSDAEIDKVMDPTSIHALDFLRLQYTPPPPLAPIFTPTVLQHYDAIFRSLLIHARVLHATANLRPWPRQPKHANNTLILRRFAWKARHFSTTLLSHFTETAIAPAWKAFAQRLDEAQSAPQTASLSSLAEAHALTLASIRAKLFLRRRQEPLRRAVEAIAELVVKAPAGAGMGIAERERRFDELCEELCGLLEGLAAKSGARGEEAGVGVGGSEGEAAGLLGRRSEVDGEANSGDKESRVVAE</sequence>
<comment type="caution">
    <text evidence="9">The sequence shown here is derived from an EMBL/GenBank/DDBJ whole genome shotgun (WGS) entry which is preliminary data.</text>
</comment>
<dbReference type="GO" id="GO:0031122">
    <property type="term" value="P:cytoplasmic microtubule organization"/>
    <property type="evidence" value="ECO:0007669"/>
    <property type="project" value="TreeGrafter"/>
</dbReference>
<proteinExistence type="inferred from homology"/>
<dbReference type="Pfam" id="PF04130">
    <property type="entry name" value="GCP_C_terminal"/>
    <property type="match status" value="1"/>
</dbReference>
<feature type="domain" description="Gamma tubulin complex component C-terminal" evidence="7">
    <location>
        <begin position="543"/>
        <end position="808"/>
    </location>
</feature>
<dbReference type="InterPro" id="IPR007259">
    <property type="entry name" value="GCP"/>
</dbReference>
<feature type="region of interest" description="Disordered" evidence="6">
    <location>
        <begin position="846"/>
        <end position="886"/>
    </location>
</feature>
<keyword evidence="4 5" id="KW-0206">Cytoskeleton</keyword>
<dbReference type="AlphaFoldDB" id="A0AB34KQJ5"/>
<evidence type="ECO:0000313" key="9">
    <source>
        <dbReference type="EMBL" id="KAL1585513.1"/>
    </source>
</evidence>
<keyword evidence="3 5" id="KW-0493">Microtubule</keyword>
<evidence type="ECO:0000256" key="4">
    <source>
        <dbReference type="ARBA" id="ARBA00023212"/>
    </source>
</evidence>
<gene>
    <name evidence="9" type="ORF">WHR41_05619</name>
</gene>
<dbReference type="GO" id="GO:0000922">
    <property type="term" value="C:spindle pole"/>
    <property type="evidence" value="ECO:0007669"/>
    <property type="project" value="InterPro"/>
</dbReference>
<organism evidence="9 10">
    <name type="scientific">Cladosporium halotolerans</name>
    <dbReference type="NCBI Taxonomy" id="1052096"/>
    <lineage>
        <taxon>Eukaryota</taxon>
        <taxon>Fungi</taxon>
        <taxon>Dikarya</taxon>
        <taxon>Ascomycota</taxon>
        <taxon>Pezizomycotina</taxon>
        <taxon>Dothideomycetes</taxon>
        <taxon>Dothideomycetidae</taxon>
        <taxon>Cladosporiales</taxon>
        <taxon>Cladosporiaceae</taxon>
        <taxon>Cladosporium</taxon>
    </lineage>
</organism>
<comment type="subcellular location">
    <subcellularLocation>
        <location evidence="5">Cytoplasm</location>
        <location evidence="5">Cytoskeleton</location>
        <location evidence="5">Microtubule organizing center</location>
    </subcellularLocation>
</comment>
<dbReference type="InterPro" id="IPR040457">
    <property type="entry name" value="GCP_C"/>
</dbReference>
<dbReference type="EMBL" id="JAAQHG020000019">
    <property type="protein sequence ID" value="KAL1585513.1"/>
    <property type="molecule type" value="Genomic_DNA"/>
</dbReference>
<evidence type="ECO:0000256" key="5">
    <source>
        <dbReference type="RuleBase" id="RU363050"/>
    </source>
</evidence>
<protein>
    <recommendedName>
        <fullName evidence="5">Spindle pole body component</fullName>
    </recommendedName>
</protein>
<dbReference type="InterPro" id="IPR041470">
    <property type="entry name" value="GCP_N"/>
</dbReference>
<dbReference type="Pfam" id="PF17681">
    <property type="entry name" value="GCP_N_terminal"/>
    <property type="match status" value="1"/>
</dbReference>
<dbReference type="GO" id="GO:0051321">
    <property type="term" value="P:meiotic cell cycle"/>
    <property type="evidence" value="ECO:0007669"/>
    <property type="project" value="TreeGrafter"/>
</dbReference>
<evidence type="ECO:0000313" key="10">
    <source>
        <dbReference type="Proteomes" id="UP000803884"/>
    </source>
</evidence>
<feature type="domain" description="Gamma tubulin complex component protein N-terminal" evidence="8">
    <location>
        <begin position="162"/>
        <end position="332"/>
    </location>
</feature>
<evidence type="ECO:0000256" key="1">
    <source>
        <dbReference type="ARBA" id="ARBA00010337"/>
    </source>
</evidence>
<dbReference type="GO" id="GO:0051011">
    <property type="term" value="F:microtubule minus-end binding"/>
    <property type="evidence" value="ECO:0007669"/>
    <property type="project" value="TreeGrafter"/>
</dbReference>
<dbReference type="Gene3D" id="1.20.120.1900">
    <property type="entry name" value="Gamma-tubulin complex, C-terminal domain"/>
    <property type="match status" value="1"/>
</dbReference>
<evidence type="ECO:0000256" key="2">
    <source>
        <dbReference type="ARBA" id="ARBA00022490"/>
    </source>
</evidence>
<dbReference type="GO" id="GO:0005874">
    <property type="term" value="C:microtubule"/>
    <property type="evidence" value="ECO:0007669"/>
    <property type="project" value="UniProtKB-KW"/>
</dbReference>
<dbReference type="RefSeq" id="XP_069228619.1">
    <property type="nucleotide sequence ID" value="XM_069374224.1"/>
</dbReference>
<name>A0AB34KQJ5_9PEZI</name>
<evidence type="ECO:0000259" key="8">
    <source>
        <dbReference type="Pfam" id="PF17681"/>
    </source>
</evidence>
<dbReference type="GO" id="GO:0043015">
    <property type="term" value="F:gamma-tubulin binding"/>
    <property type="evidence" value="ECO:0007669"/>
    <property type="project" value="InterPro"/>
</dbReference>
<accession>A0AB34KQJ5</accession>